<feature type="compositionally biased region" description="Polar residues" evidence="1">
    <location>
        <begin position="111"/>
        <end position="131"/>
    </location>
</feature>
<evidence type="ECO:0000313" key="2">
    <source>
        <dbReference type="EMBL" id="KJZ70316.1"/>
    </source>
</evidence>
<feature type="compositionally biased region" description="Basic and acidic residues" evidence="1">
    <location>
        <begin position="37"/>
        <end position="62"/>
    </location>
</feature>
<proteinExistence type="predicted"/>
<evidence type="ECO:0000313" key="3">
    <source>
        <dbReference type="Proteomes" id="UP000054481"/>
    </source>
</evidence>
<gene>
    <name evidence="2" type="ORF">HIM_10284</name>
</gene>
<dbReference type="Proteomes" id="UP000054481">
    <property type="component" value="Unassembled WGS sequence"/>
</dbReference>
<sequence length="150" mass="16853">MPREQAATVSPEALRRTSEGLESQTTSHRRPQLVRVPNDEILRLLQDMDRQGAEDRTRRREAQSQYAAHTAAASHSITKVHDLEKSKHFPLHRPRNQGTPQKGPGRCEKPFNSSGTLSSPLYITMTPVSASRSRRHQQDPGATKSRLPSK</sequence>
<dbReference type="AlphaFoldDB" id="A0A0F7ZG58"/>
<feature type="compositionally biased region" description="Low complexity" evidence="1">
    <location>
        <begin position="63"/>
        <end position="76"/>
    </location>
</feature>
<keyword evidence="3" id="KW-1185">Reference proteome</keyword>
<reference evidence="2 3" key="1">
    <citation type="journal article" date="2014" name="Genome Biol. Evol.">
        <title>Comparative genomics and transcriptomics analyses reveal divergent lifestyle features of nematode endoparasitic fungus Hirsutella minnesotensis.</title>
        <authorList>
            <person name="Lai Y."/>
            <person name="Liu K."/>
            <person name="Zhang X."/>
            <person name="Zhang X."/>
            <person name="Li K."/>
            <person name="Wang N."/>
            <person name="Shu C."/>
            <person name="Wu Y."/>
            <person name="Wang C."/>
            <person name="Bushley K.E."/>
            <person name="Xiang M."/>
            <person name="Liu X."/>
        </authorList>
    </citation>
    <scope>NUCLEOTIDE SEQUENCE [LARGE SCALE GENOMIC DNA]</scope>
    <source>
        <strain evidence="2 3">3608</strain>
    </source>
</reference>
<dbReference type="OrthoDB" id="10619403at2759"/>
<organism evidence="2 3">
    <name type="scientific">Hirsutella minnesotensis 3608</name>
    <dbReference type="NCBI Taxonomy" id="1043627"/>
    <lineage>
        <taxon>Eukaryota</taxon>
        <taxon>Fungi</taxon>
        <taxon>Dikarya</taxon>
        <taxon>Ascomycota</taxon>
        <taxon>Pezizomycotina</taxon>
        <taxon>Sordariomycetes</taxon>
        <taxon>Hypocreomycetidae</taxon>
        <taxon>Hypocreales</taxon>
        <taxon>Ophiocordycipitaceae</taxon>
        <taxon>Hirsutella</taxon>
    </lineage>
</organism>
<evidence type="ECO:0000256" key="1">
    <source>
        <dbReference type="SAM" id="MobiDB-lite"/>
    </source>
</evidence>
<accession>A0A0F7ZG58</accession>
<protein>
    <submittedName>
        <fullName evidence="2">Uncharacterized protein</fullName>
    </submittedName>
</protein>
<feature type="region of interest" description="Disordered" evidence="1">
    <location>
        <begin position="1"/>
        <end position="150"/>
    </location>
</feature>
<dbReference type="EMBL" id="KQ030633">
    <property type="protein sequence ID" value="KJZ70316.1"/>
    <property type="molecule type" value="Genomic_DNA"/>
</dbReference>
<name>A0A0F7ZG58_9HYPO</name>